<dbReference type="Gene3D" id="1.20.58.1910">
    <property type="match status" value="1"/>
</dbReference>
<dbReference type="SUPFAM" id="SSF109604">
    <property type="entry name" value="HD-domain/PDEase-like"/>
    <property type="match status" value="1"/>
</dbReference>
<dbReference type="EMBL" id="WMEY01000004">
    <property type="protein sequence ID" value="MYL64692.1"/>
    <property type="molecule type" value="Genomic_DNA"/>
</dbReference>
<dbReference type="Proteomes" id="UP000447833">
    <property type="component" value="Unassembled WGS sequence"/>
</dbReference>
<organism evidence="2 3">
    <name type="scientific">Guptibacillus hwajinpoensis</name>
    <dbReference type="NCBI Taxonomy" id="208199"/>
    <lineage>
        <taxon>Bacteria</taxon>
        <taxon>Bacillati</taxon>
        <taxon>Bacillota</taxon>
        <taxon>Bacilli</taxon>
        <taxon>Bacillales</taxon>
        <taxon>Guptibacillaceae</taxon>
        <taxon>Guptibacillus</taxon>
    </lineage>
</organism>
<comment type="caution">
    <text evidence="2">The sequence shown here is derived from an EMBL/GenBank/DDBJ whole genome shotgun (WGS) entry which is preliminary data.</text>
</comment>
<evidence type="ECO:0000313" key="3">
    <source>
        <dbReference type="Proteomes" id="UP000447833"/>
    </source>
</evidence>
<dbReference type="PANTHER" id="PTHR33594">
    <property type="entry name" value="SUPERFAMILY HYDROLASE, PUTATIVE (AFU_ORTHOLOGUE AFUA_1G03035)-RELATED"/>
    <property type="match status" value="1"/>
</dbReference>
<name>A0A845F145_9BACL</name>
<dbReference type="AlphaFoldDB" id="A0A845F145"/>
<reference evidence="2 3" key="1">
    <citation type="submission" date="2019-11" db="EMBL/GenBank/DDBJ databases">
        <title>Genome sequences of 17 halophilic strains isolated from different environments.</title>
        <authorList>
            <person name="Furrow R.E."/>
        </authorList>
    </citation>
    <scope>NUCLEOTIDE SEQUENCE [LARGE SCALE GENOMIC DNA]</scope>
    <source>
        <strain evidence="2 3">22506_14_FS</strain>
    </source>
</reference>
<evidence type="ECO:0000313" key="2">
    <source>
        <dbReference type="EMBL" id="MYL64692.1"/>
    </source>
</evidence>
<dbReference type="InterPro" id="IPR006674">
    <property type="entry name" value="HD_domain"/>
</dbReference>
<evidence type="ECO:0000259" key="1">
    <source>
        <dbReference type="PROSITE" id="PS51831"/>
    </source>
</evidence>
<dbReference type="Pfam" id="PF01966">
    <property type="entry name" value="HD"/>
    <property type="match status" value="1"/>
</dbReference>
<dbReference type="PANTHER" id="PTHR33594:SF1">
    <property type="entry name" value="HD_PDEASE DOMAIN-CONTAINING PROTEIN"/>
    <property type="match status" value="1"/>
</dbReference>
<gene>
    <name evidence="2" type="ORF">GLW07_15140</name>
</gene>
<feature type="domain" description="HD" evidence="1">
    <location>
        <begin position="24"/>
        <end position="123"/>
    </location>
</feature>
<dbReference type="InterPro" id="IPR003607">
    <property type="entry name" value="HD/PDEase_dom"/>
</dbReference>
<protein>
    <submittedName>
        <fullName evidence="2">HD domain-containing protein</fullName>
    </submittedName>
</protein>
<dbReference type="CDD" id="cd00077">
    <property type="entry name" value="HDc"/>
    <property type="match status" value="1"/>
</dbReference>
<dbReference type="PROSITE" id="PS51831">
    <property type="entry name" value="HD"/>
    <property type="match status" value="1"/>
</dbReference>
<proteinExistence type="predicted"/>
<accession>A0A845F145</accession>
<dbReference type="Gene3D" id="1.10.472.50">
    <property type="entry name" value="HD-domain/PDEase-like"/>
    <property type="match status" value="1"/>
</dbReference>
<dbReference type="RefSeq" id="WP_160920103.1">
    <property type="nucleotide sequence ID" value="NZ_WMEY01000004.1"/>
</dbReference>
<sequence length="211" mass="23880">MDHVIDELRTYVKQKLEKEGSGHDWYHIDRVVKQARSIAKEEGANLFICEVAALVHDLADDKIASSEQAGLEEVEQLLFPLNKVDLEHVLEIITTISFKGGNRPPVRSLEAKVVQDADRLDAIGAIGVARTFVYAGSKGDLIYDPSIQPREHMSASSYRNEKSTAINHFYEKLLNLKGLMNTNTGLRIAEERHEFMTSFLSQFHEEWEGLK</sequence>
<dbReference type="SMART" id="SM00471">
    <property type="entry name" value="HDc"/>
    <property type="match status" value="1"/>
</dbReference>